<dbReference type="KEGG" id="wma:WM2015_863"/>
<reference evidence="1 2" key="1">
    <citation type="submission" date="2015-07" db="EMBL/GenBank/DDBJ databases">
        <authorList>
            <person name="Noorani M."/>
        </authorList>
    </citation>
    <scope>NUCLEOTIDE SEQUENCE [LARGE SCALE GENOMIC DNA]</scope>
    <source>
        <strain evidence="1 2">KCTC 42284</strain>
    </source>
</reference>
<evidence type="ECO:0000313" key="1">
    <source>
        <dbReference type="EMBL" id="AKS41244.1"/>
    </source>
</evidence>
<evidence type="ECO:0000313" key="2">
    <source>
        <dbReference type="Proteomes" id="UP000066624"/>
    </source>
</evidence>
<dbReference type="AlphaFoldDB" id="A0A0K0XU65"/>
<keyword evidence="2" id="KW-1185">Reference proteome</keyword>
<dbReference type="Proteomes" id="UP000066624">
    <property type="component" value="Chromosome"/>
</dbReference>
<sequence>MLCLAQAGLASITVGSGGSISLGSGALDLGGGDLVVDGQFNLEAATVTEAGNVVINGSFDGGGGSMLLRGDWINNGLFNAQTSQISMIEASGGSNALVGDSIFYGLSLTSPVGGAFVLQSGSVQQIVNSLTILGASGQPVQIESSNPPQIAEMVLQAGGSQNIAFVGVSNVHATGEPLAPDETNQGGSGNDFGWFGSGLFELIPVPTLTIPGLLLMMLSMLVLARVGRSQAL</sequence>
<proteinExistence type="predicted"/>
<dbReference type="EMBL" id="CP012154">
    <property type="protein sequence ID" value="AKS41244.1"/>
    <property type="molecule type" value="Genomic_DNA"/>
</dbReference>
<name>A0A0K0XU65_9GAMM</name>
<protein>
    <submittedName>
        <fullName evidence="1">Uncharacterized protein</fullName>
    </submittedName>
</protein>
<organism evidence="1 2">
    <name type="scientific">Wenzhouxiangella marina</name>
    <dbReference type="NCBI Taxonomy" id="1579979"/>
    <lineage>
        <taxon>Bacteria</taxon>
        <taxon>Pseudomonadati</taxon>
        <taxon>Pseudomonadota</taxon>
        <taxon>Gammaproteobacteria</taxon>
        <taxon>Chromatiales</taxon>
        <taxon>Wenzhouxiangellaceae</taxon>
        <taxon>Wenzhouxiangella</taxon>
    </lineage>
</organism>
<dbReference type="STRING" id="1579979.WM2015_863"/>
<gene>
    <name evidence="1" type="ORF">WM2015_863</name>
</gene>
<accession>A0A0K0XU65</accession>
<dbReference type="RefSeq" id="WP_049724894.1">
    <property type="nucleotide sequence ID" value="NZ_JACHIC010000003.1"/>
</dbReference>